<dbReference type="EMBL" id="CP016808">
    <property type="protein sequence ID" value="ANY65274.1"/>
    <property type="molecule type" value="Genomic_DNA"/>
</dbReference>
<gene>
    <name evidence="4" type="ORF">BBD42_01360</name>
</gene>
<feature type="domain" description="DUF1980" evidence="2">
    <location>
        <begin position="6"/>
        <end position="116"/>
    </location>
</feature>
<evidence type="ECO:0000313" key="4">
    <source>
        <dbReference type="EMBL" id="ANY65274.1"/>
    </source>
</evidence>
<dbReference type="RefSeq" id="WP_099516681.1">
    <property type="nucleotide sequence ID" value="NZ_CP016808.1"/>
</dbReference>
<dbReference type="InterPro" id="IPR052955">
    <property type="entry name" value="UPF0703_membrane_permease"/>
</dbReference>
<proteinExistence type="predicted"/>
<dbReference type="PANTHER" id="PTHR40047">
    <property type="entry name" value="UPF0703 PROTEIN YCGQ"/>
    <property type="match status" value="1"/>
</dbReference>
<dbReference type="InterPro" id="IPR015402">
    <property type="entry name" value="DUF1980"/>
</dbReference>
<accession>A0A1B2DC36</accession>
<evidence type="ECO:0000259" key="3">
    <source>
        <dbReference type="Pfam" id="PF21537"/>
    </source>
</evidence>
<keyword evidence="1" id="KW-1133">Transmembrane helix</keyword>
<protein>
    <submittedName>
        <fullName evidence="4">TIGR03943 family protein</fullName>
    </submittedName>
</protein>
<evidence type="ECO:0000259" key="2">
    <source>
        <dbReference type="Pfam" id="PF09323"/>
    </source>
</evidence>
<dbReference type="Pfam" id="PF09323">
    <property type="entry name" value="DUF1980"/>
    <property type="match status" value="1"/>
</dbReference>
<feature type="transmembrane region" description="Helical" evidence="1">
    <location>
        <begin position="40"/>
        <end position="58"/>
    </location>
</feature>
<organism evidence="4">
    <name type="scientific">Paenibacillus sp. BIHB 4019</name>
    <dbReference type="NCBI Taxonomy" id="1870819"/>
    <lineage>
        <taxon>Bacteria</taxon>
        <taxon>Bacillati</taxon>
        <taxon>Bacillota</taxon>
        <taxon>Bacilli</taxon>
        <taxon>Bacillales</taxon>
        <taxon>Paenibacillaceae</taxon>
        <taxon>Paenibacillus</taxon>
    </lineage>
</organism>
<sequence>MKHHLLRAFILTAFALLIVYLSRSNQLSLYIAPRMELYVKLSALGLYAAAIHQLFLALKIRRQQHHHSAECGCEHAPSPSVFKNTVIYSLFIFPLALGFLSPAGVLGSTAASKKGVSFAASTTVQPLGTEPGQLAVSLPEPPASLAPKPLTLEERFPYDEYTKAHAEYGMKLYQKQKIAVPETTYIETLTTLDLYRDNFMDKTIDISGFIYKEDDMGEQRFAVSRFAMTCCSADAVPYGLMVQVSHADDYKDFAPDDWVSVSGKLMTSMYNGNEILTLKLNTIKRIEAPESPYVYANFDF</sequence>
<name>A0A1B2DC36_9BACL</name>
<dbReference type="NCBIfam" id="TIGR03943">
    <property type="entry name" value="TIGR03943 family putative permease subunit"/>
    <property type="match status" value="1"/>
</dbReference>
<evidence type="ECO:0000256" key="1">
    <source>
        <dbReference type="SAM" id="Phobius"/>
    </source>
</evidence>
<dbReference type="Pfam" id="PF21537">
    <property type="entry name" value="DUF1980_C"/>
    <property type="match status" value="1"/>
</dbReference>
<feature type="transmembrane region" description="Helical" evidence="1">
    <location>
        <begin position="86"/>
        <end position="107"/>
    </location>
</feature>
<keyword evidence="1" id="KW-0472">Membrane</keyword>
<dbReference type="InterPro" id="IPR048447">
    <property type="entry name" value="DUF1980_C"/>
</dbReference>
<dbReference type="PANTHER" id="PTHR40047:SF1">
    <property type="entry name" value="UPF0703 PROTEIN YCGQ"/>
    <property type="match status" value="1"/>
</dbReference>
<dbReference type="InterPro" id="IPR048493">
    <property type="entry name" value="DUF1980_N"/>
</dbReference>
<dbReference type="AlphaFoldDB" id="A0A1B2DC36"/>
<feature type="domain" description="DUF1980" evidence="3">
    <location>
        <begin position="159"/>
        <end position="295"/>
    </location>
</feature>
<keyword evidence="1" id="KW-0812">Transmembrane</keyword>
<reference evidence="4" key="1">
    <citation type="submission" date="2016-08" db="EMBL/GenBank/DDBJ databases">
        <title>Complete Genome Seqeunce of Paenibacillus sp. BIHB 4019 from tea rhizoplane.</title>
        <authorList>
            <person name="Thakur R."/>
            <person name="Swarnkar M.K."/>
            <person name="Gulati A."/>
        </authorList>
    </citation>
    <scope>NUCLEOTIDE SEQUENCE [LARGE SCALE GENOMIC DNA]</scope>
    <source>
        <strain evidence="4">BIHB4019</strain>
    </source>
</reference>